<dbReference type="VEuPathDB" id="FungiDB:FGRAMPH1_01G15895"/>
<dbReference type="Proteomes" id="UP000070720">
    <property type="component" value="Chromosome 2"/>
</dbReference>
<name>A0A098DP61_GIBZE</name>
<keyword evidence="4" id="KW-1185">Reference proteome</keyword>
<feature type="transmembrane region" description="Helical" evidence="1">
    <location>
        <begin position="50"/>
        <end position="67"/>
    </location>
</feature>
<evidence type="ECO:0000256" key="1">
    <source>
        <dbReference type="SAM" id="Phobius"/>
    </source>
</evidence>
<dbReference type="EMBL" id="HG970333">
    <property type="protein sequence ID" value="CEF79746.1"/>
    <property type="molecule type" value="Genomic_DNA"/>
</dbReference>
<keyword evidence="1" id="KW-0472">Membrane</keyword>
<feature type="transmembrane region" description="Helical" evidence="1">
    <location>
        <begin position="515"/>
        <end position="542"/>
    </location>
</feature>
<proteinExistence type="predicted"/>
<feature type="transmembrane region" description="Helical" evidence="1">
    <location>
        <begin position="1285"/>
        <end position="1305"/>
    </location>
</feature>
<reference evidence="3" key="4">
    <citation type="submission" date="2017-01" db="UniProtKB">
        <authorList>
            <consortium name="EnsemblFungi"/>
        </authorList>
    </citation>
    <scope>IDENTIFICATION</scope>
    <source>
        <strain evidence="3">PH-1 / ATCC MYA-4620 / FGSC 9075 / NRRL 31084</strain>
    </source>
</reference>
<evidence type="ECO:0000313" key="4">
    <source>
        <dbReference type="Proteomes" id="UP000070720"/>
    </source>
</evidence>
<dbReference type="eggNOG" id="ENOG502QQ7D">
    <property type="taxonomic scope" value="Eukaryota"/>
</dbReference>
<evidence type="ECO:0000313" key="3">
    <source>
        <dbReference type="EnsemblFungi" id="CEF79746"/>
    </source>
</evidence>
<reference evidence="2 4" key="3">
    <citation type="journal article" date="2015" name="BMC Genomics">
        <title>The completed genome sequence of the pathogenic ascomycete fungus Fusarium graminearum.</title>
        <authorList>
            <person name="King R."/>
            <person name="Urban M."/>
            <person name="Hammond-Kosack M.C."/>
            <person name="Hassani-Pak K."/>
            <person name="Hammond-Kosack K.E."/>
        </authorList>
    </citation>
    <scope>NUCLEOTIDE SEQUENCE [LARGE SCALE GENOMIC DNA]</scope>
    <source>
        <strain evidence="4">ATCC MYA-4620 / CBS 123657 / FGSC 9075 / NRRL 31084 / PH-1</strain>
        <strain evidence="2">PH-1</strain>
    </source>
</reference>
<reference evidence="3 4" key="1">
    <citation type="journal article" date="2007" name="Science">
        <title>The Fusarium graminearum genome reveals a link between localized polymorphism and pathogen specialization.</title>
        <authorList>
            <person name="Cuomo C.A."/>
            <person name="Gueldener U."/>
            <person name="Xu J.-R."/>
            <person name="Trail F."/>
            <person name="Turgeon B.G."/>
            <person name="Di Pietro A."/>
            <person name="Walton J.D."/>
            <person name="Ma L.-J."/>
            <person name="Baker S.E."/>
            <person name="Rep M."/>
            <person name="Adam G."/>
            <person name="Antoniw J."/>
            <person name="Baldwin T."/>
            <person name="Calvo S.E."/>
            <person name="Chang Y.-L."/>
            <person name="DeCaprio D."/>
            <person name="Gale L.R."/>
            <person name="Gnerre S."/>
            <person name="Goswami R.S."/>
            <person name="Hammond-Kosack K."/>
            <person name="Harris L.J."/>
            <person name="Hilburn K."/>
            <person name="Kennell J.C."/>
            <person name="Kroken S."/>
            <person name="Magnuson J.K."/>
            <person name="Mannhaupt G."/>
            <person name="Mauceli E.W."/>
            <person name="Mewes H.-W."/>
            <person name="Mitterbauer R."/>
            <person name="Muehlbauer G."/>
            <person name="Muensterkoetter M."/>
            <person name="Nelson D."/>
            <person name="O'Donnell K."/>
            <person name="Ouellet T."/>
            <person name="Qi W."/>
            <person name="Quesneville H."/>
            <person name="Roncero M.I.G."/>
            <person name="Seong K.-Y."/>
            <person name="Tetko I.V."/>
            <person name="Urban M."/>
            <person name="Waalwijk C."/>
            <person name="Ward T.J."/>
            <person name="Yao J."/>
            <person name="Birren B.W."/>
            <person name="Kistler H.C."/>
        </authorList>
    </citation>
    <scope>NUCLEOTIDE SEQUENCE [LARGE SCALE GENOMIC DNA]</scope>
    <source>
        <strain evidence="4">ATCC MYA-4620 / CBS 123657 / FGSC 9075 / NRRL 31084 / PH-1</strain>
        <strain evidence="3">PH-1 / ATCC MYA-4620 / FGSC 9075 / NRRL 31084</strain>
    </source>
</reference>
<feature type="transmembrane region" description="Helical" evidence="1">
    <location>
        <begin position="466"/>
        <end position="494"/>
    </location>
</feature>
<dbReference type="InParanoid" id="A0A098DP61"/>
<keyword evidence="1" id="KW-1133">Transmembrane helix</keyword>
<dbReference type="EnsemblFungi" id="CEF79746">
    <property type="protein sequence ID" value="CEF79746"/>
    <property type="gene ID" value="FGRRES_04689_M"/>
</dbReference>
<feature type="transmembrane region" description="Helical" evidence="1">
    <location>
        <begin position="592"/>
        <end position="609"/>
    </location>
</feature>
<keyword evidence="1" id="KW-0812">Transmembrane</keyword>
<gene>
    <name evidence="3" type="primary">FG04690.1</name>
    <name evidence="2" type="ORF">FGRAMPH1_01T15895</name>
</gene>
<sequence length="1398" mass="156089">MSSQPPFWLRKVALLLFVFIFAFCSASLVVLHYVIRAQDGLPLKISSSQYSWTYGPTAVLVIILSLWRRIDYYYKSTQPWTELQSGPVSASKSLLLDYISPFQLQSMYRALKVGHYRVFATIFSFFLLKGKSPLNITSLEAPLEIFVPNITCEDANMVVKPSFTFNKMNDNLWASFEYSWNSATCSAGAILSGTCTTNKTLSNYCGEKPWQYWFLRANCPGGVSTVDTCAVNLPHDIEEYDTRYIITAAQYNIDMEIAQRNVSKATKLIDNTALICKVGYSIVSANATYSPSSGDVKTPTSAMNEGGATLRNLTSPYLAEILSSNLQKSATSLLVNRTIPVQMLDGDKLGYWPAVQALFQLMALKTHSLSTKFQRDLPTVFPILNNLLRTSGHLNDKGLASVVDKVQFKVTTKDSGDVSIDISEDDSLLGTATPKNTLKATSRRYYFGKQSRLEICHRDQNENDKAWVPITGSFAFVIVTIAFPILAICALELLYQLSNQRQGLIDMHKNDSTSLSYVIRMASTAVAFAIATMFNSLDFTIATLAPYSSTLRSGNVQANRSILFHLLSVSSFLVIIKTLRAGYLGAATSNKSTILGSFLTIVVSGLWILNGNVILEKPSSVMVTNWHNSWPIRTNDNGGASMALNLVRHGRSNTSLGIWEDVVLPDIEFSDPHTLASDTITQFSNYTYKVGALRPFLSCISVPCKNYTIDGGSGNVSVQFFPPYNCDDVDVNEVVKIPYGFVLTADYVEGWFGKYVDLDTHAGRSDADYPSIGIVLGQVGDIFGRVNDTEISRWNLKALAYSQGIEEVPIDVKYKGNPALRQINEKMPPKLERDKAWRWTNKTSKSQTFGYRLLSLFENHQESFPNERATHFDMCCHRSNSHSYTQERIQGRNRLFHIHLSLPASSNTSYWSPFTCTCRDQTYCWSWLYTSRLANHFYPSRALSLRIPILPAIKAEISLFWSLWATIALALMWPHGFAAPLASSSLSWNPDTILRNDNQTASIERIGDLTQWAAILHPDMRATTVINAAALTANDPKYAFKPDTIPLRRYFNPNEKIPTNSSINLRVPYLATSIRWINATDNERSQHAGNADYSDVSHPLQSRAIGATSIIMDEKWNPRSQIPKQSSILKTTKLVAVRLSMVPSEEELKKGRLPSDKDECPTVTAEFGKLPPVVQKKVPVMYGKGQIRTYDCYILAEVEMTAGIYEGQDCGVVSSDSTSQSYANCSVKRDDEAIKEDWLHSLSLDFTSEVLKYTVWQNFAQPWITPDLNTASEDAVSLSVDKQKIYIWLSMNATLTLAALIVYVASMKANTKTVRDTTLAPLTIDLSDILHKPETSGLCTAVSLNDKDHKLPRLRWQRDVRGSEDDTDQAATFCCRKIVFAEDSESVRPPNTDENSQS</sequence>
<protein>
    <submittedName>
        <fullName evidence="2">Chromosome 2, complete genome</fullName>
    </submittedName>
</protein>
<reference evidence="3 4" key="2">
    <citation type="journal article" date="2010" name="Nature">
        <title>Comparative genomics reveals mobile pathogenicity chromosomes in Fusarium.</title>
        <authorList>
            <person name="Ma L.J."/>
            <person name="van der Does H.C."/>
            <person name="Borkovich K.A."/>
            <person name="Coleman J.J."/>
            <person name="Daboussi M.J."/>
            <person name="Di Pietro A."/>
            <person name="Dufresne M."/>
            <person name="Freitag M."/>
            <person name="Grabherr M."/>
            <person name="Henrissat B."/>
            <person name="Houterman P.M."/>
            <person name="Kang S."/>
            <person name="Shim W.B."/>
            <person name="Woloshuk C."/>
            <person name="Xie X."/>
            <person name="Xu J.R."/>
            <person name="Antoniw J."/>
            <person name="Baker S.E."/>
            <person name="Bluhm B.H."/>
            <person name="Breakspear A."/>
            <person name="Brown D.W."/>
            <person name="Butchko R.A."/>
            <person name="Chapman S."/>
            <person name="Coulson R."/>
            <person name="Coutinho P.M."/>
            <person name="Danchin E.G."/>
            <person name="Diener A."/>
            <person name="Gale L.R."/>
            <person name="Gardiner D.M."/>
            <person name="Goff S."/>
            <person name="Hammond-Kosack K.E."/>
            <person name="Hilburn K."/>
            <person name="Hua-Van A."/>
            <person name="Jonkers W."/>
            <person name="Kazan K."/>
            <person name="Kodira C.D."/>
            <person name="Koehrsen M."/>
            <person name="Kumar L."/>
            <person name="Lee Y.H."/>
            <person name="Li L."/>
            <person name="Manners J.M."/>
            <person name="Miranda-Saavedra D."/>
            <person name="Mukherjee M."/>
            <person name="Park G."/>
            <person name="Park J."/>
            <person name="Park S.Y."/>
            <person name="Proctor R.H."/>
            <person name="Regev A."/>
            <person name="Ruiz-Roldan M.C."/>
            <person name="Sain D."/>
            <person name="Sakthikumar S."/>
            <person name="Sykes S."/>
            <person name="Schwartz D.C."/>
            <person name="Turgeon B.G."/>
            <person name="Wapinski I."/>
            <person name="Yoder O."/>
            <person name="Young S."/>
            <person name="Zeng Q."/>
            <person name="Zhou S."/>
            <person name="Galagan J."/>
            <person name="Cuomo C.A."/>
            <person name="Kistler H.C."/>
            <person name="Rep M."/>
        </authorList>
    </citation>
    <scope>GENOME REANNOTATION</scope>
    <source>
        <strain evidence="4">ATCC MYA-4620 / CBS 123657 / FGSC 9075 / NRRL 31084 / PH-1</strain>
        <strain evidence="3">PH-1 / ATCC MYA-4620 / FGSC 9075 / NRRL 31084</strain>
    </source>
</reference>
<accession>A0A098DP61</accession>
<dbReference type="PANTHER" id="PTHR37544">
    <property type="entry name" value="SPRAY-RELATED"/>
    <property type="match status" value="1"/>
</dbReference>
<feature type="transmembrane region" description="Helical" evidence="1">
    <location>
        <begin position="12"/>
        <end position="35"/>
    </location>
</feature>
<dbReference type="InterPro" id="IPR021840">
    <property type="entry name" value="DUF3433"/>
</dbReference>
<organism evidence="2 4">
    <name type="scientific">Gibberella zeae (strain ATCC MYA-4620 / CBS 123657 / FGSC 9075 / NRRL 31084 / PH-1)</name>
    <name type="common">Wheat head blight fungus</name>
    <name type="synonym">Fusarium graminearum</name>
    <dbReference type="NCBI Taxonomy" id="229533"/>
    <lineage>
        <taxon>Eukaryota</taxon>
        <taxon>Fungi</taxon>
        <taxon>Dikarya</taxon>
        <taxon>Ascomycota</taxon>
        <taxon>Pezizomycotina</taxon>
        <taxon>Sordariomycetes</taxon>
        <taxon>Hypocreomycetidae</taxon>
        <taxon>Hypocreales</taxon>
        <taxon>Nectriaceae</taxon>
        <taxon>Fusarium</taxon>
    </lineage>
</organism>
<dbReference type="Pfam" id="PF11915">
    <property type="entry name" value="DUF3433"/>
    <property type="match status" value="2"/>
</dbReference>
<evidence type="ECO:0000313" key="2">
    <source>
        <dbReference type="EMBL" id="CEF79746.1"/>
    </source>
</evidence>
<feature type="transmembrane region" description="Helical" evidence="1">
    <location>
        <begin position="562"/>
        <end position="580"/>
    </location>
</feature>
<accession>A0A0E0S8C1</accession>